<dbReference type="InterPro" id="IPR043129">
    <property type="entry name" value="ATPase_NBD"/>
</dbReference>
<protein>
    <submittedName>
        <fullName evidence="3">Sugar kinase of the NBD/HSP70 family, may contain an N-terminal HTH domain</fullName>
    </submittedName>
</protein>
<evidence type="ECO:0000313" key="3">
    <source>
        <dbReference type="EMBL" id="SDO61924.1"/>
    </source>
</evidence>
<accession>A0A1H0L0V7</accession>
<dbReference type="Pfam" id="PF00480">
    <property type="entry name" value="ROK"/>
    <property type="match status" value="1"/>
</dbReference>
<reference evidence="3 4" key="1">
    <citation type="submission" date="2016-10" db="EMBL/GenBank/DDBJ databases">
        <authorList>
            <person name="de Groot N.N."/>
        </authorList>
    </citation>
    <scope>NUCLEOTIDE SEQUENCE [LARGE SCALE GENOMIC DNA]</scope>
    <source>
        <strain evidence="4">P4-7,KCTC 19426,CECT 7604</strain>
    </source>
</reference>
<dbReference type="OrthoDB" id="3189808at2"/>
<dbReference type="Gene3D" id="3.30.420.40">
    <property type="match status" value="2"/>
</dbReference>
<evidence type="ECO:0000256" key="2">
    <source>
        <dbReference type="SAM" id="MobiDB-lite"/>
    </source>
</evidence>
<evidence type="ECO:0000313" key="4">
    <source>
        <dbReference type="Proteomes" id="UP000198741"/>
    </source>
</evidence>
<comment type="similarity">
    <text evidence="1">Belongs to the ROK (NagC/XylR) family.</text>
</comment>
<dbReference type="Gene3D" id="1.10.10.10">
    <property type="entry name" value="Winged helix-like DNA-binding domain superfamily/Winged helix DNA-binding domain"/>
    <property type="match status" value="1"/>
</dbReference>
<keyword evidence="4" id="KW-1185">Reference proteome</keyword>
<dbReference type="Proteomes" id="UP000198741">
    <property type="component" value="Chromosome I"/>
</dbReference>
<dbReference type="InterPro" id="IPR036388">
    <property type="entry name" value="WH-like_DNA-bd_sf"/>
</dbReference>
<gene>
    <name evidence="3" type="ORF">SAMN04515671_1508</name>
</gene>
<dbReference type="InterPro" id="IPR000600">
    <property type="entry name" value="ROK"/>
</dbReference>
<organism evidence="3 4">
    <name type="scientific">Nakamurella panacisegetis</name>
    <dbReference type="NCBI Taxonomy" id="1090615"/>
    <lineage>
        <taxon>Bacteria</taxon>
        <taxon>Bacillati</taxon>
        <taxon>Actinomycetota</taxon>
        <taxon>Actinomycetes</taxon>
        <taxon>Nakamurellales</taxon>
        <taxon>Nakamurellaceae</taxon>
        <taxon>Nakamurella</taxon>
    </lineage>
</organism>
<dbReference type="EMBL" id="LT629710">
    <property type="protein sequence ID" value="SDO61924.1"/>
    <property type="molecule type" value="Genomic_DNA"/>
</dbReference>
<dbReference type="RefSeq" id="WP_090475426.1">
    <property type="nucleotide sequence ID" value="NZ_LT629710.1"/>
</dbReference>
<proteinExistence type="inferred from homology"/>
<dbReference type="STRING" id="1090615.SAMN04515671_1508"/>
<name>A0A1H0L0V7_9ACTN</name>
<dbReference type="SUPFAM" id="SSF53067">
    <property type="entry name" value="Actin-like ATPase domain"/>
    <property type="match status" value="1"/>
</dbReference>
<dbReference type="PANTHER" id="PTHR18964">
    <property type="entry name" value="ROK (REPRESSOR, ORF, KINASE) FAMILY"/>
    <property type="match status" value="1"/>
</dbReference>
<dbReference type="AlphaFoldDB" id="A0A1H0L0V7"/>
<sequence>MAETYDSSSPRMRTREDLYQLIRSREQVTRAELVELTGMSRSTVNHAIGKLLTEGRVTETDMQTKGPGSGSGRPATGLKVVVSGAPVAAIDFGHNHIHVAIGDALGGLLAEQRARINVDLRANDAMDFAAELLGKLRREVGADQLSALVAGIPGPVDTKTGLVRSSTILSSWVGLAPAQELERRTGLEVHVENDALLGAFGERKAGAGRQHPTFLYIKASHGIGAGLVLGGELYKGVTGVAGEIGHTYLAGRTELCRCGNRGCLEAVVSVQSLLEQVAHTHPTVDADALTLDALDDTITHRLLNEAGRILGGVLADLCNLLNPGALIIGGELGAAGTSLLEGVEASVERYAQPATAAVVEILPAALGVRAELTGGLLLAAFRSAR</sequence>
<dbReference type="InterPro" id="IPR036390">
    <property type="entry name" value="WH_DNA-bd_sf"/>
</dbReference>
<dbReference type="GO" id="GO:0016301">
    <property type="term" value="F:kinase activity"/>
    <property type="evidence" value="ECO:0007669"/>
    <property type="project" value="UniProtKB-KW"/>
</dbReference>
<evidence type="ECO:0000256" key="1">
    <source>
        <dbReference type="ARBA" id="ARBA00006479"/>
    </source>
</evidence>
<feature type="region of interest" description="Disordered" evidence="2">
    <location>
        <begin position="55"/>
        <end position="75"/>
    </location>
</feature>
<keyword evidence="3" id="KW-0808">Transferase</keyword>
<dbReference type="PANTHER" id="PTHR18964:SF173">
    <property type="entry name" value="GLUCOKINASE"/>
    <property type="match status" value="1"/>
</dbReference>
<keyword evidence="3" id="KW-0418">Kinase</keyword>
<dbReference type="SUPFAM" id="SSF46785">
    <property type="entry name" value="Winged helix' DNA-binding domain"/>
    <property type="match status" value="1"/>
</dbReference>